<name>A0A7W8NER3_9DEIO</name>
<evidence type="ECO:0000313" key="14">
    <source>
        <dbReference type="Proteomes" id="UP000552709"/>
    </source>
</evidence>
<keyword evidence="11 12" id="KW-0472">Membrane</keyword>
<organism evidence="13 14">
    <name type="scientific">Deinococcus humi</name>
    <dbReference type="NCBI Taxonomy" id="662880"/>
    <lineage>
        <taxon>Bacteria</taxon>
        <taxon>Thermotogati</taxon>
        <taxon>Deinococcota</taxon>
        <taxon>Deinococci</taxon>
        <taxon>Deinococcales</taxon>
        <taxon>Deinococcaceae</taxon>
        <taxon>Deinococcus</taxon>
    </lineage>
</organism>
<comment type="similarity">
    <text evidence="2">Belongs to the cytochrome ubiquinol oxidase subunit 2 family.</text>
</comment>
<keyword evidence="5" id="KW-0349">Heme</keyword>
<dbReference type="RefSeq" id="WP_229789843.1">
    <property type="nucleotide sequence ID" value="NZ_JACHFL010000004.1"/>
</dbReference>
<dbReference type="Pfam" id="PF02322">
    <property type="entry name" value="Cyt_bd_oxida_II"/>
    <property type="match status" value="1"/>
</dbReference>
<keyword evidence="14" id="KW-1185">Reference proteome</keyword>
<dbReference type="GO" id="GO:0046872">
    <property type="term" value="F:metal ion binding"/>
    <property type="evidence" value="ECO:0007669"/>
    <property type="project" value="UniProtKB-KW"/>
</dbReference>
<keyword evidence="10" id="KW-0408">Iron</keyword>
<evidence type="ECO:0000256" key="7">
    <source>
        <dbReference type="ARBA" id="ARBA00022723"/>
    </source>
</evidence>
<evidence type="ECO:0000256" key="11">
    <source>
        <dbReference type="ARBA" id="ARBA00023136"/>
    </source>
</evidence>
<evidence type="ECO:0000256" key="1">
    <source>
        <dbReference type="ARBA" id="ARBA00004651"/>
    </source>
</evidence>
<sequence length="355" mass="39105">MSEAPSILATVWFFLVGLTFIIYFFLDGFTFGEGMLQPFLARNERDRRTMLGTVGPFWAANEVWIILGAGVIFSAFPLWYGTLMTALYPMFALILLSLIGRGVAFEYRAEIDNRRWRIFWDVTAFLCNALPAFLWGMIMANMVRGLPIGADGRYAGSVSDAIDLFSVLGGLTTLSLFVLHGATFLLLRLQPGSALHGQARRAALTFGAIATVLVLGFVLLGFVGRELFSTFGLSQWLFPALAAVNLGLIWLALTLKRDGLAFFATGLTIVFSTATIFLSLFPNVMPSTLGAALNLTVANSASEPYTLRLLSWACGIFLPLIIAYQGWNFWVFRRRVQGRDEAEEGKLVYGQDGPV</sequence>
<keyword evidence="13" id="KW-0560">Oxidoreductase</keyword>
<keyword evidence="9 12" id="KW-1133">Transmembrane helix</keyword>
<accession>A0A7W8NER3</accession>
<evidence type="ECO:0000313" key="13">
    <source>
        <dbReference type="EMBL" id="MBB5362940.1"/>
    </source>
</evidence>
<dbReference type="NCBIfam" id="TIGR00203">
    <property type="entry name" value="cydB"/>
    <property type="match status" value="1"/>
</dbReference>
<dbReference type="EMBL" id="JACHFL010000004">
    <property type="protein sequence ID" value="MBB5362940.1"/>
    <property type="molecule type" value="Genomic_DNA"/>
</dbReference>
<feature type="transmembrane region" description="Helical" evidence="12">
    <location>
        <begin position="236"/>
        <end position="253"/>
    </location>
</feature>
<feature type="transmembrane region" description="Helical" evidence="12">
    <location>
        <begin position="260"/>
        <end position="281"/>
    </location>
</feature>
<dbReference type="PANTHER" id="PTHR43141:SF5">
    <property type="entry name" value="CYTOCHROME BD-I UBIQUINOL OXIDASE SUBUNIT 2"/>
    <property type="match status" value="1"/>
</dbReference>
<gene>
    <name evidence="13" type="ORF">HNQ08_002038</name>
</gene>
<evidence type="ECO:0000256" key="8">
    <source>
        <dbReference type="ARBA" id="ARBA00022982"/>
    </source>
</evidence>
<proteinExistence type="inferred from homology"/>
<dbReference type="EC" id="1.10.3.-" evidence="13"/>
<evidence type="ECO:0000256" key="6">
    <source>
        <dbReference type="ARBA" id="ARBA00022692"/>
    </source>
</evidence>
<evidence type="ECO:0000256" key="4">
    <source>
        <dbReference type="ARBA" id="ARBA00022475"/>
    </source>
</evidence>
<dbReference type="GO" id="GO:0009055">
    <property type="term" value="F:electron transfer activity"/>
    <property type="evidence" value="ECO:0007669"/>
    <property type="project" value="TreeGrafter"/>
</dbReference>
<dbReference type="GO" id="GO:0005886">
    <property type="term" value="C:plasma membrane"/>
    <property type="evidence" value="ECO:0007669"/>
    <property type="project" value="UniProtKB-SubCell"/>
</dbReference>
<keyword evidence="7" id="KW-0479">Metal-binding</keyword>
<evidence type="ECO:0000256" key="5">
    <source>
        <dbReference type="ARBA" id="ARBA00022617"/>
    </source>
</evidence>
<evidence type="ECO:0000256" key="2">
    <source>
        <dbReference type="ARBA" id="ARBA00007543"/>
    </source>
</evidence>
<keyword evidence="8" id="KW-0249">Electron transport</keyword>
<feature type="transmembrane region" description="Helical" evidence="12">
    <location>
        <begin position="119"/>
        <end position="144"/>
    </location>
</feature>
<evidence type="ECO:0000256" key="9">
    <source>
        <dbReference type="ARBA" id="ARBA00022989"/>
    </source>
</evidence>
<evidence type="ECO:0000256" key="10">
    <source>
        <dbReference type="ARBA" id="ARBA00023004"/>
    </source>
</evidence>
<dbReference type="Proteomes" id="UP000552709">
    <property type="component" value="Unassembled WGS sequence"/>
</dbReference>
<feature type="transmembrane region" description="Helical" evidence="12">
    <location>
        <begin position="201"/>
        <end position="224"/>
    </location>
</feature>
<dbReference type="AlphaFoldDB" id="A0A7W8NER3"/>
<keyword evidence="4" id="KW-1003">Cell membrane</keyword>
<comment type="subcellular location">
    <subcellularLocation>
        <location evidence="1">Cell membrane</location>
        <topology evidence="1">Multi-pass membrane protein</topology>
    </subcellularLocation>
</comment>
<evidence type="ECO:0000256" key="3">
    <source>
        <dbReference type="ARBA" id="ARBA00022448"/>
    </source>
</evidence>
<feature type="transmembrane region" description="Helical" evidence="12">
    <location>
        <begin position="86"/>
        <end position="107"/>
    </location>
</feature>
<keyword evidence="6 12" id="KW-0812">Transmembrane</keyword>
<dbReference type="PANTHER" id="PTHR43141">
    <property type="entry name" value="CYTOCHROME BD2 SUBUNIT II"/>
    <property type="match status" value="1"/>
</dbReference>
<protein>
    <submittedName>
        <fullName evidence="13">Cytochrome d ubiquinol oxidase subunit II</fullName>
        <ecNumber evidence="13">1.10.3.-</ecNumber>
    </submittedName>
</protein>
<comment type="caution">
    <text evidence="13">The sequence shown here is derived from an EMBL/GenBank/DDBJ whole genome shotgun (WGS) entry which is preliminary data.</text>
</comment>
<evidence type="ECO:0000256" key="12">
    <source>
        <dbReference type="SAM" id="Phobius"/>
    </source>
</evidence>
<reference evidence="13 14" key="1">
    <citation type="submission" date="2020-08" db="EMBL/GenBank/DDBJ databases">
        <title>Genomic Encyclopedia of Type Strains, Phase IV (KMG-IV): sequencing the most valuable type-strain genomes for metagenomic binning, comparative biology and taxonomic classification.</title>
        <authorList>
            <person name="Goeker M."/>
        </authorList>
    </citation>
    <scope>NUCLEOTIDE SEQUENCE [LARGE SCALE GENOMIC DNA]</scope>
    <source>
        <strain evidence="13 14">DSM 27939</strain>
    </source>
</reference>
<feature type="transmembrane region" description="Helical" evidence="12">
    <location>
        <begin position="57"/>
        <end position="80"/>
    </location>
</feature>
<feature type="transmembrane region" description="Helical" evidence="12">
    <location>
        <begin position="309"/>
        <end position="330"/>
    </location>
</feature>
<dbReference type="GO" id="GO:0019646">
    <property type="term" value="P:aerobic electron transport chain"/>
    <property type="evidence" value="ECO:0007669"/>
    <property type="project" value="TreeGrafter"/>
</dbReference>
<feature type="transmembrane region" description="Helical" evidence="12">
    <location>
        <begin position="6"/>
        <end position="26"/>
    </location>
</feature>
<feature type="transmembrane region" description="Helical" evidence="12">
    <location>
        <begin position="164"/>
        <end position="189"/>
    </location>
</feature>
<dbReference type="PIRSF" id="PIRSF000267">
    <property type="entry name" value="Cyt_oxidse_sub2"/>
    <property type="match status" value="1"/>
</dbReference>
<dbReference type="GO" id="GO:0070069">
    <property type="term" value="C:cytochrome complex"/>
    <property type="evidence" value="ECO:0007669"/>
    <property type="project" value="TreeGrafter"/>
</dbReference>
<dbReference type="GO" id="GO:0016682">
    <property type="term" value="F:oxidoreductase activity, acting on diphenols and related substances as donors, oxygen as acceptor"/>
    <property type="evidence" value="ECO:0007669"/>
    <property type="project" value="TreeGrafter"/>
</dbReference>
<keyword evidence="3" id="KW-0813">Transport</keyword>
<dbReference type="InterPro" id="IPR003317">
    <property type="entry name" value="Cyt-d_oxidase_su2"/>
</dbReference>